<evidence type="ECO:0000256" key="1">
    <source>
        <dbReference type="SAM" id="Coils"/>
    </source>
</evidence>
<name>A0A9W7GLR1_9STRA</name>
<evidence type="ECO:0000313" key="5">
    <source>
        <dbReference type="Proteomes" id="UP001165065"/>
    </source>
</evidence>
<comment type="caution">
    <text evidence="4">The sequence shown here is derived from an EMBL/GenBank/DDBJ whole genome shotgun (WGS) entry which is preliminary data.</text>
</comment>
<accession>A0A9W7GLR1</accession>
<feature type="region of interest" description="Disordered" evidence="2">
    <location>
        <begin position="216"/>
        <end position="248"/>
    </location>
</feature>
<evidence type="ECO:0000313" key="4">
    <source>
        <dbReference type="EMBL" id="GMI47645.1"/>
    </source>
</evidence>
<dbReference type="Pfam" id="PF00849">
    <property type="entry name" value="PseudoU_synth_2"/>
    <property type="match status" value="1"/>
</dbReference>
<sequence>MGKKGRVQLGKALEMMGKVKGRRDAKRLIGSGRVIVMGMVANSAAMKVELESMEKEVQVLEAEAGLAKEVQEGSSKRQKIEKNDDTHQFCVAYNKPCGMECTCAEGEGGTKTLLDIQPSLPSFHYKAVGRLDRHSCGLLLFSRFGTLTSALLAPKNAVEREYEIVVCGDVGEEGSEKARDIARRVCEGVQTDYGKFKGRIRWMKRCEEGEMWEHRSCTKGTGGERNDRWNDWAEGEGEEERVGRRGEEKGKEKEEVFSKIRVVVEEGKKRMVRRLFAGLTENFHVMNLKRVRYGGVEIGDLGVGRWRQLTEQETEFCKQCVKGFEEGGKEWI</sequence>
<feature type="coiled-coil region" evidence="1">
    <location>
        <begin position="43"/>
        <end position="70"/>
    </location>
</feature>
<protein>
    <recommendedName>
        <fullName evidence="3">Pseudouridine synthase RsuA/RluA-like domain-containing protein</fullName>
    </recommendedName>
</protein>
<dbReference type="SUPFAM" id="SSF55120">
    <property type="entry name" value="Pseudouridine synthase"/>
    <property type="match status" value="1"/>
</dbReference>
<dbReference type="PANTHER" id="PTHR47683:SF2">
    <property type="entry name" value="RNA-BINDING S4 DOMAIN-CONTAINING PROTEIN"/>
    <property type="match status" value="1"/>
</dbReference>
<gene>
    <name evidence="4" type="ORF">TrCOL_g8410</name>
</gene>
<dbReference type="AlphaFoldDB" id="A0A9W7GLR1"/>
<dbReference type="PANTHER" id="PTHR47683">
    <property type="entry name" value="PSEUDOURIDINE SYNTHASE FAMILY PROTEIN-RELATED"/>
    <property type="match status" value="1"/>
</dbReference>
<dbReference type="InterPro" id="IPR006145">
    <property type="entry name" value="PsdUridine_synth_RsuA/RluA"/>
</dbReference>
<dbReference type="Proteomes" id="UP001165065">
    <property type="component" value="Unassembled WGS sequence"/>
</dbReference>
<keyword evidence="5" id="KW-1185">Reference proteome</keyword>
<keyword evidence="1" id="KW-0175">Coiled coil</keyword>
<feature type="domain" description="Pseudouridine synthase RsuA/RluA-like" evidence="3">
    <location>
        <begin position="91"/>
        <end position="277"/>
    </location>
</feature>
<reference evidence="5" key="1">
    <citation type="journal article" date="2023" name="Commun. Biol.">
        <title>Genome analysis of Parmales, the sister group of diatoms, reveals the evolutionary specialization of diatoms from phago-mixotrophs to photoautotrophs.</title>
        <authorList>
            <person name="Ban H."/>
            <person name="Sato S."/>
            <person name="Yoshikawa S."/>
            <person name="Yamada K."/>
            <person name="Nakamura Y."/>
            <person name="Ichinomiya M."/>
            <person name="Sato N."/>
            <person name="Blanc-Mathieu R."/>
            <person name="Endo H."/>
            <person name="Kuwata A."/>
            <person name="Ogata H."/>
        </authorList>
    </citation>
    <scope>NUCLEOTIDE SEQUENCE [LARGE SCALE GENOMIC DNA]</scope>
</reference>
<dbReference type="InterPro" id="IPR050343">
    <property type="entry name" value="RsuA_PseudoU_synthase"/>
</dbReference>
<dbReference type="OrthoDB" id="440619at2759"/>
<dbReference type="GO" id="GO:0009982">
    <property type="term" value="F:pseudouridine synthase activity"/>
    <property type="evidence" value="ECO:0007669"/>
    <property type="project" value="InterPro"/>
</dbReference>
<dbReference type="Gene3D" id="3.30.2350.10">
    <property type="entry name" value="Pseudouridine synthase"/>
    <property type="match status" value="1"/>
</dbReference>
<evidence type="ECO:0000256" key="2">
    <source>
        <dbReference type="SAM" id="MobiDB-lite"/>
    </source>
</evidence>
<evidence type="ECO:0000259" key="3">
    <source>
        <dbReference type="Pfam" id="PF00849"/>
    </source>
</evidence>
<feature type="compositionally biased region" description="Basic and acidic residues" evidence="2">
    <location>
        <begin position="216"/>
        <end position="231"/>
    </location>
</feature>
<dbReference type="GO" id="GO:0001522">
    <property type="term" value="P:pseudouridine synthesis"/>
    <property type="evidence" value="ECO:0007669"/>
    <property type="project" value="InterPro"/>
</dbReference>
<proteinExistence type="predicted"/>
<organism evidence="4 5">
    <name type="scientific">Triparma columacea</name>
    <dbReference type="NCBI Taxonomy" id="722753"/>
    <lineage>
        <taxon>Eukaryota</taxon>
        <taxon>Sar</taxon>
        <taxon>Stramenopiles</taxon>
        <taxon>Ochrophyta</taxon>
        <taxon>Bolidophyceae</taxon>
        <taxon>Parmales</taxon>
        <taxon>Triparmaceae</taxon>
        <taxon>Triparma</taxon>
    </lineage>
</organism>
<dbReference type="GO" id="GO:0003723">
    <property type="term" value="F:RNA binding"/>
    <property type="evidence" value="ECO:0007669"/>
    <property type="project" value="InterPro"/>
</dbReference>
<dbReference type="EMBL" id="BRYA01000352">
    <property type="protein sequence ID" value="GMI47645.1"/>
    <property type="molecule type" value="Genomic_DNA"/>
</dbReference>
<dbReference type="InterPro" id="IPR020103">
    <property type="entry name" value="PsdUridine_synth_cat_dom_sf"/>
</dbReference>